<evidence type="ECO:0000256" key="1">
    <source>
        <dbReference type="SAM" id="SignalP"/>
    </source>
</evidence>
<keyword evidence="1" id="KW-0732">Signal</keyword>
<dbReference type="PANTHER" id="PTHR43649">
    <property type="entry name" value="ARABINOSE-BINDING PROTEIN-RELATED"/>
    <property type="match status" value="1"/>
</dbReference>
<dbReference type="EMBL" id="DXBY01000096">
    <property type="protein sequence ID" value="HIZ35290.1"/>
    <property type="molecule type" value="Genomic_DNA"/>
</dbReference>
<feature type="signal peptide" evidence="1">
    <location>
        <begin position="1"/>
        <end position="24"/>
    </location>
</feature>
<name>A0A9D2ED74_9MICO</name>
<proteinExistence type="predicted"/>
<evidence type="ECO:0000313" key="2">
    <source>
        <dbReference type="EMBL" id="HIZ35290.1"/>
    </source>
</evidence>
<dbReference type="AlphaFoldDB" id="A0A9D2ED74"/>
<gene>
    <name evidence="2" type="ORF">H9815_05895</name>
</gene>
<dbReference type="Gene3D" id="3.40.190.10">
    <property type="entry name" value="Periplasmic binding protein-like II"/>
    <property type="match status" value="2"/>
</dbReference>
<sequence length="441" mass="47926">MTNRRTRRVWAALLPAALLLTACGGGTGNGEEAVAEATGAFDWRRYEGETIRVSSLQFPWQTAITERLEEFEELTGITVEMDALPEEQFRQRLQVELTSGSGDIDVFATSPQNDATRFAELGWYQDLNPLLESESLTNPEYDFDDFSSTLLESQSADGELLSIPTVVETQVFFYRPSILAEHDLEVPSTIAELEAAAETISADGEVIGWATRGKRAAAVTQIASFLYNFGAEYTGADGFAAFDSPEGIEAFETFGRLLREYGPEGSVNNSWEELLALFQQGQVAMWADNSGQVASVLDEEVSSVADDVEFAPMPGGPGGDTQTVFGWSTAISSQSENVGASWLFLQWATSPEMVEELQVEERVFGGRESTPFGEDIPESFVDAFTTSVANSRSQLPEVIPVPEVRDAIGQAIVAAINGDDVEGAVVAAAEEFDRIVESRQP</sequence>
<dbReference type="InterPro" id="IPR006059">
    <property type="entry name" value="SBP"/>
</dbReference>
<dbReference type="Proteomes" id="UP000824037">
    <property type="component" value="Unassembled WGS sequence"/>
</dbReference>
<dbReference type="SUPFAM" id="SSF53850">
    <property type="entry name" value="Periplasmic binding protein-like II"/>
    <property type="match status" value="1"/>
</dbReference>
<evidence type="ECO:0000313" key="3">
    <source>
        <dbReference type="Proteomes" id="UP000824037"/>
    </source>
</evidence>
<feature type="chain" id="PRO_5039567483" evidence="1">
    <location>
        <begin position="25"/>
        <end position="441"/>
    </location>
</feature>
<comment type="caution">
    <text evidence="2">The sequence shown here is derived from an EMBL/GenBank/DDBJ whole genome shotgun (WGS) entry which is preliminary data.</text>
</comment>
<reference evidence="2" key="2">
    <citation type="submission" date="2021-04" db="EMBL/GenBank/DDBJ databases">
        <authorList>
            <person name="Gilroy R."/>
        </authorList>
    </citation>
    <scope>NUCLEOTIDE SEQUENCE</scope>
    <source>
        <strain evidence="2">ChiGjej4B4-7305</strain>
    </source>
</reference>
<reference evidence="2" key="1">
    <citation type="journal article" date="2021" name="PeerJ">
        <title>Extensive microbial diversity within the chicken gut microbiome revealed by metagenomics and culture.</title>
        <authorList>
            <person name="Gilroy R."/>
            <person name="Ravi A."/>
            <person name="Getino M."/>
            <person name="Pursley I."/>
            <person name="Horton D.L."/>
            <person name="Alikhan N.F."/>
            <person name="Baker D."/>
            <person name="Gharbi K."/>
            <person name="Hall N."/>
            <person name="Watson M."/>
            <person name="Adriaenssens E.M."/>
            <person name="Foster-Nyarko E."/>
            <person name="Jarju S."/>
            <person name="Secka A."/>
            <person name="Antonio M."/>
            <person name="Oren A."/>
            <person name="Chaudhuri R.R."/>
            <person name="La Ragione R."/>
            <person name="Hildebrand F."/>
            <person name="Pallen M.J."/>
        </authorList>
    </citation>
    <scope>NUCLEOTIDE SEQUENCE</scope>
    <source>
        <strain evidence="2">ChiGjej4B4-7305</strain>
    </source>
</reference>
<dbReference type="CDD" id="cd13585">
    <property type="entry name" value="PBP2_TMBP_like"/>
    <property type="match status" value="1"/>
</dbReference>
<dbReference type="PROSITE" id="PS51257">
    <property type="entry name" value="PROKAR_LIPOPROTEIN"/>
    <property type="match status" value="1"/>
</dbReference>
<protein>
    <submittedName>
        <fullName evidence="2">Sugar ABC transporter substrate-binding protein</fullName>
    </submittedName>
</protein>
<dbReference type="Pfam" id="PF01547">
    <property type="entry name" value="SBP_bac_1"/>
    <property type="match status" value="1"/>
</dbReference>
<dbReference type="InterPro" id="IPR050490">
    <property type="entry name" value="Bact_solute-bd_prot1"/>
</dbReference>
<organism evidence="2 3">
    <name type="scientific">Candidatus Ruania gallistercoris</name>
    <dbReference type="NCBI Taxonomy" id="2838746"/>
    <lineage>
        <taxon>Bacteria</taxon>
        <taxon>Bacillati</taxon>
        <taxon>Actinomycetota</taxon>
        <taxon>Actinomycetes</taxon>
        <taxon>Micrococcales</taxon>
        <taxon>Ruaniaceae</taxon>
        <taxon>Ruania</taxon>
    </lineage>
</organism>
<dbReference type="PANTHER" id="PTHR43649:SF12">
    <property type="entry name" value="DIACETYLCHITOBIOSE BINDING PROTEIN DASA"/>
    <property type="match status" value="1"/>
</dbReference>
<accession>A0A9D2ED74</accession>